<dbReference type="GO" id="GO:0009897">
    <property type="term" value="C:external side of plasma membrane"/>
    <property type="evidence" value="ECO:0007669"/>
    <property type="project" value="TreeGrafter"/>
</dbReference>
<dbReference type="AlphaFoldDB" id="A0A974CBA3"/>
<dbReference type="PROSITE" id="PS50835">
    <property type="entry name" value="IG_LIKE"/>
    <property type="match status" value="3"/>
</dbReference>
<dbReference type="GO" id="GO:0006955">
    <property type="term" value="P:immune response"/>
    <property type="evidence" value="ECO:0007669"/>
    <property type="project" value="TreeGrafter"/>
</dbReference>
<dbReference type="GO" id="GO:0007166">
    <property type="term" value="P:cell surface receptor signaling pathway"/>
    <property type="evidence" value="ECO:0007669"/>
    <property type="project" value="TreeGrafter"/>
</dbReference>
<dbReference type="PANTHER" id="PTHR11481:SF64">
    <property type="entry name" value="FC RECEPTOR-LIKE PROTEIN 4"/>
    <property type="match status" value="1"/>
</dbReference>
<evidence type="ECO:0000256" key="1">
    <source>
        <dbReference type="ARBA" id="ARBA00022729"/>
    </source>
</evidence>
<dbReference type="Proteomes" id="UP000694892">
    <property type="component" value="Chromosome 8L"/>
</dbReference>
<organism evidence="7 8">
    <name type="scientific">Xenopus laevis</name>
    <name type="common">African clawed frog</name>
    <dbReference type="NCBI Taxonomy" id="8355"/>
    <lineage>
        <taxon>Eukaryota</taxon>
        <taxon>Metazoa</taxon>
        <taxon>Chordata</taxon>
        <taxon>Craniata</taxon>
        <taxon>Vertebrata</taxon>
        <taxon>Euteleostomi</taxon>
        <taxon>Amphibia</taxon>
        <taxon>Batrachia</taxon>
        <taxon>Anura</taxon>
        <taxon>Pipoidea</taxon>
        <taxon>Pipidae</taxon>
        <taxon>Xenopodinae</taxon>
        <taxon>Xenopus</taxon>
        <taxon>Xenopus</taxon>
    </lineage>
</organism>
<keyword evidence="1 5" id="KW-0732">Signal</keyword>
<reference evidence="8" key="1">
    <citation type="journal article" date="2016" name="Nature">
        <title>Genome evolution in the allotetraploid frog Xenopus laevis.</title>
        <authorList>
            <person name="Session A.M."/>
            <person name="Uno Y."/>
            <person name="Kwon T."/>
            <person name="Chapman J.A."/>
            <person name="Toyoda A."/>
            <person name="Takahashi S."/>
            <person name="Fukui A."/>
            <person name="Hikosaka A."/>
            <person name="Suzuki A."/>
            <person name="Kondo M."/>
            <person name="van Heeringen S.J."/>
            <person name="Quigley I."/>
            <person name="Heinz S."/>
            <person name="Ogino H."/>
            <person name="Ochi H."/>
            <person name="Hellsten U."/>
            <person name="Lyons J.B."/>
            <person name="Simakov O."/>
            <person name="Putnam N."/>
            <person name="Stites J."/>
            <person name="Kuroki Y."/>
            <person name="Tanaka T."/>
            <person name="Michiue T."/>
            <person name="Watanabe M."/>
            <person name="Bogdanovic O."/>
            <person name="Lister R."/>
            <person name="Georgiou G."/>
            <person name="Paranjpe S.S."/>
            <person name="van Kruijsbergen I."/>
            <person name="Shu S."/>
            <person name="Carlson J."/>
            <person name="Kinoshita T."/>
            <person name="Ohta Y."/>
            <person name="Mawaribuchi S."/>
            <person name="Jenkins J."/>
            <person name="Grimwood J."/>
            <person name="Schmutz J."/>
            <person name="Mitros T."/>
            <person name="Mozaffari S.V."/>
            <person name="Suzuki Y."/>
            <person name="Haramoto Y."/>
            <person name="Yamamoto T.S."/>
            <person name="Takagi C."/>
            <person name="Heald R."/>
            <person name="Miller K."/>
            <person name="Haudenschild C."/>
            <person name="Kitzman J."/>
            <person name="Nakayama T."/>
            <person name="Izutsu Y."/>
            <person name="Robert J."/>
            <person name="Fortriede J."/>
            <person name="Burns K."/>
            <person name="Lotay V."/>
            <person name="Karimi K."/>
            <person name="Yasuoka Y."/>
            <person name="Dichmann D.S."/>
            <person name="Flajnik M.F."/>
            <person name="Houston D.W."/>
            <person name="Shendure J."/>
            <person name="DuPasquier L."/>
            <person name="Vize P.D."/>
            <person name="Zorn A.M."/>
            <person name="Ito M."/>
            <person name="Marcotte E.M."/>
            <person name="Wallingford J.B."/>
            <person name="Ito Y."/>
            <person name="Asashima M."/>
            <person name="Ueno N."/>
            <person name="Matsuda Y."/>
            <person name="Veenstra G.J."/>
            <person name="Fujiyama A."/>
            <person name="Harland R.M."/>
            <person name="Taira M."/>
            <person name="Rokhsar D.S."/>
        </authorList>
    </citation>
    <scope>NUCLEOTIDE SEQUENCE [LARGE SCALE GENOMIC DNA]</scope>
    <source>
        <strain evidence="8">J</strain>
    </source>
</reference>
<dbReference type="InterPro" id="IPR003599">
    <property type="entry name" value="Ig_sub"/>
</dbReference>
<dbReference type="Gene3D" id="2.60.40.10">
    <property type="entry name" value="Immunoglobulins"/>
    <property type="match status" value="3"/>
</dbReference>
<keyword evidence="2" id="KW-0677">Repeat</keyword>
<evidence type="ECO:0000256" key="2">
    <source>
        <dbReference type="ARBA" id="ARBA00022737"/>
    </source>
</evidence>
<name>A0A974CBA3_XENLA</name>
<dbReference type="GO" id="GO:0004888">
    <property type="term" value="F:transmembrane signaling receptor activity"/>
    <property type="evidence" value="ECO:0007669"/>
    <property type="project" value="TreeGrafter"/>
</dbReference>
<evidence type="ECO:0000256" key="4">
    <source>
        <dbReference type="ARBA" id="ARBA00023319"/>
    </source>
</evidence>
<dbReference type="InterPro" id="IPR036179">
    <property type="entry name" value="Ig-like_dom_sf"/>
</dbReference>
<dbReference type="SMART" id="SM00408">
    <property type="entry name" value="IGc2"/>
    <property type="match status" value="3"/>
</dbReference>
<evidence type="ECO:0000313" key="8">
    <source>
        <dbReference type="Proteomes" id="UP000694892"/>
    </source>
</evidence>
<keyword evidence="3" id="KW-1015">Disulfide bond</keyword>
<evidence type="ECO:0000256" key="3">
    <source>
        <dbReference type="ARBA" id="ARBA00023157"/>
    </source>
</evidence>
<feature type="signal peptide" evidence="5">
    <location>
        <begin position="1"/>
        <end position="25"/>
    </location>
</feature>
<dbReference type="InterPro" id="IPR003598">
    <property type="entry name" value="Ig_sub2"/>
</dbReference>
<evidence type="ECO:0000256" key="5">
    <source>
        <dbReference type="SAM" id="SignalP"/>
    </source>
</evidence>
<dbReference type="FunFam" id="2.60.40.10:FF:000651">
    <property type="entry name" value="Fc receptor like 1"/>
    <property type="match status" value="1"/>
</dbReference>
<dbReference type="InterPro" id="IPR050488">
    <property type="entry name" value="Ig_Fc_receptor"/>
</dbReference>
<dbReference type="SMART" id="SM00409">
    <property type="entry name" value="IG"/>
    <property type="match status" value="3"/>
</dbReference>
<evidence type="ECO:0000313" key="7">
    <source>
        <dbReference type="EMBL" id="OCT69435.1"/>
    </source>
</evidence>
<dbReference type="Pfam" id="PF13895">
    <property type="entry name" value="Ig_2"/>
    <property type="match status" value="2"/>
</dbReference>
<dbReference type="InterPro" id="IPR013783">
    <property type="entry name" value="Ig-like_fold"/>
</dbReference>
<dbReference type="EMBL" id="CM004480">
    <property type="protein sequence ID" value="OCT69435.1"/>
    <property type="molecule type" value="Genomic_DNA"/>
</dbReference>
<dbReference type="InterPro" id="IPR007110">
    <property type="entry name" value="Ig-like_dom"/>
</dbReference>
<feature type="chain" id="PRO_5038046071" description="Ig-like domain-containing protein" evidence="5">
    <location>
        <begin position="26"/>
        <end position="723"/>
    </location>
</feature>
<feature type="domain" description="Ig-like" evidence="6">
    <location>
        <begin position="276"/>
        <end position="360"/>
    </location>
</feature>
<feature type="domain" description="Ig-like" evidence="6">
    <location>
        <begin position="193"/>
        <end position="245"/>
    </location>
</feature>
<dbReference type="SUPFAM" id="SSF48726">
    <property type="entry name" value="Immunoglobulin"/>
    <property type="match status" value="3"/>
</dbReference>
<accession>A0A974CBA3</accession>
<dbReference type="PANTHER" id="PTHR11481">
    <property type="entry name" value="IMMUNOGLOBULIN FC RECEPTOR"/>
    <property type="match status" value="1"/>
</dbReference>
<feature type="domain" description="Ig-like" evidence="6">
    <location>
        <begin position="99"/>
        <end position="179"/>
    </location>
</feature>
<evidence type="ECO:0000259" key="6">
    <source>
        <dbReference type="PROSITE" id="PS50835"/>
    </source>
</evidence>
<keyword evidence="4" id="KW-0393">Immunoglobulin domain</keyword>
<gene>
    <name evidence="7" type="ORF">XELAEV_18040746mg</name>
</gene>
<protein>
    <recommendedName>
        <fullName evidence="6">Ig-like domain-containing protein</fullName>
    </recommendedName>
</protein>
<proteinExistence type="predicted"/>
<sequence length="723" mass="81861">MSDMAELLMNMTALMLGILLSTSDGRICPVSLRHEFCKFPTKFAKLAKIHRIPNGCRRQFKSMGAYRHRRLNCGRPQREKTLTPAASVLTIRKAGTVHPVVTFSPNWATIFTEESLTMTCNVASRTQGKQPYFWYKDNTRISGNQQSFTIQSVKWEDRGGYQCQTSTGDLSEPVTLDVTYDVLILAVPPTAHEGDYLSLGCPSRPWYHVLQTIFYRDNRVVQSSVTDSELRIQEADANDTGTYTCSKTLLFKADGLTFNVTSRDASVYVKELFSYPKIKAISDQVKGGDHMTITCDTKLSPHRATTELQFVFYRNGHNVQGFSLSNQYGVSSAQLEDSGNYTCEVQTPTGSVRKRSNTVHIQIQELTSYTQIKVIQDPVTEGDHMTVTCDPKRSNLTHIQIQGLSLPGLPLPLRTFLASTSAPDSTNPASTVGLGGSRPTCSTLECNSVDGANIIDLDFMPPQLRPDPSVINDNSLLQYLLQHNYFIFDTSFYLQSCGTAMGAKFAPSFANLLAGDMKDRFQERGYNKTNINHAFRRAAKTERDGILVPKQHKQNRQFKEKVSFIIRYSKQYKKVSQEFKSTETNKISRIKQYINCNRTGVIYLITCKKCNKQYVGCTKRPLKKKSIREHIGQINNLNYTNKTSKSPDTFGVRDHPTINRITPMLHFKECRYFSVQGIEQVKTGVRGGDLLTLLHKRTVYWIFYLQTRLPLGFHFIFHVTCYV</sequence>